<feature type="non-terminal residue" evidence="2">
    <location>
        <position position="1"/>
    </location>
</feature>
<dbReference type="AlphaFoldDB" id="A0A5J5NEC7"/>
<feature type="transmembrane region" description="Helical" evidence="1">
    <location>
        <begin position="50"/>
        <end position="69"/>
    </location>
</feature>
<evidence type="ECO:0000313" key="3">
    <source>
        <dbReference type="Proteomes" id="UP000327439"/>
    </source>
</evidence>
<feature type="transmembrane region" description="Helical" evidence="1">
    <location>
        <begin position="19"/>
        <end position="38"/>
    </location>
</feature>
<keyword evidence="1" id="KW-0472">Membrane</keyword>
<keyword evidence="1" id="KW-1133">Transmembrane helix</keyword>
<dbReference type="EMBL" id="ML706175">
    <property type="protein sequence ID" value="KAB1671226.1"/>
    <property type="molecule type" value="Genomic_DNA"/>
</dbReference>
<dbReference type="Proteomes" id="UP000327439">
    <property type="component" value="Unassembled WGS sequence"/>
</dbReference>
<keyword evidence="3" id="KW-1185">Reference proteome</keyword>
<evidence type="ECO:0000313" key="2">
    <source>
        <dbReference type="EMBL" id="KAB1671226.1"/>
    </source>
</evidence>
<gene>
    <name evidence="2" type="ORF">ES319_1Z072400v1</name>
</gene>
<name>A0A5J5NEC7_GOSBA</name>
<keyword evidence="1" id="KW-0812">Transmembrane</keyword>
<protein>
    <submittedName>
        <fullName evidence="2">Uncharacterized protein</fullName>
    </submittedName>
</protein>
<proteinExistence type="predicted"/>
<accession>A0A5J5NEC7</accession>
<sequence>LSGFSVFRFKESLFCSVEIMYLCGIFVFLSCTICLLFLNCLFRSARIVYILLYCYYFLLGILLLVFLFVSRLLS</sequence>
<organism evidence="2 3">
    <name type="scientific">Gossypium barbadense</name>
    <name type="common">Sea Island cotton</name>
    <name type="synonym">Hibiscus barbadensis</name>
    <dbReference type="NCBI Taxonomy" id="3634"/>
    <lineage>
        <taxon>Eukaryota</taxon>
        <taxon>Viridiplantae</taxon>
        <taxon>Streptophyta</taxon>
        <taxon>Embryophyta</taxon>
        <taxon>Tracheophyta</taxon>
        <taxon>Spermatophyta</taxon>
        <taxon>Magnoliopsida</taxon>
        <taxon>eudicotyledons</taxon>
        <taxon>Gunneridae</taxon>
        <taxon>Pentapetalae</taxon>
        <taxon>rosids</taxon>
        <taxon>malvids</taxon>
        <taxon>Malvales</taxon>
        <taxon>Malvaceae</taxon>
        <taxon>Malvoideae</taxon>
        <taxon>Gossypium</taxon>
    </lineage>
</organism>
<reference evidence="3" key="1">
    <citation type="journal article" date="2020" name="Nat. Genet.">
        <title>Genomic diversifications of five Gossypium allopolyploid species and their impact on cotton improvement.</title>
        <authorList>
            <person name="Chen Z.J."/>
            <person name="Sreedasyam A."/>
            <person name="Ando A."/>
            <person name="Song Q."/>
            <person name="De Santiago L.M."/>
            <person name="Hulse-Kemp A.M."/>
            <person name="Ding M."/>
            <person name="Ye W."/>
            <person name="Kirkbride R.C."/>
            <person name="Jenkins J."/>
            <person name="Plott C."/>
            <person name="Lovell J."/>
            <person name="Lin Y.M."/>
            <person name="Vaughn R."/>
            <person name="Liu B."/>
            <person name="Simpson S."/>
            <person name="Scheffler B.E."/>
            <person name="Wen L."/>
            <person name="Saski C.A."/>
            <person name="Grover C.E."/>
            <person name="Hu G."/>
            <person name="Conover J.L."/>
            <person name="Carlson J.W."/>
            <person name="Shu S."/>
            <person name="Boston L.B."/>
            <person name="Williams M."/>
            <person name="Peterson D.G."/>
            <person name="McGee K."/>
            <person name="Jones D.C."/>
            <person name="Wendel J.F."/>
            <person name="Stelly D.M."/>
            <person name="Grimwood J."/>
            <person name="Schmutz J."/>
        </authorList>
    </citation>
    <scope>NUCLEOTIDE SEQUENCE [LARGE SCALE GENOMIC DNA]</scope>
    <source>
        <strain evidence="3">cv. 3-79</strain>
    </source>
</reference>
<evidence type="ECO:0000256" key="1">
    <source>
        <dbReference type="SAM" id="Phobius"/>
    </source>
</evidence>